<gene>
    <name evidence="1" type="ORF">LCGC14_2292120</name>
</gene>
<sequence>PPTPSRIWDRRVASLAILLVFLTQVALAFQRDGRFDLF</sequence>
<dbReference type="AlphaFoldDB" id="A0A0F9CQZ2"/>
<comment type="caution">
    <text evidence="1">The sequence shown here is derived from an EMBL/GenBank/DDBJ whole genome shotgun (WGS) entry which is preliminary data.</text>
</comment>
<name>A0A0F9CQZ2_9ZZZZ</name>
<feature type="non-terminal residue" evidence="1">
    <location>
        <position position="1"/>
    </location>
</feature>
<accession>A0A0F9CQZ2</accession>
<proteinExistence type="predicted"/>
<evidence type="ECO:0000313" key="1">
    <source>
        <dbReference type="EMBL" id="KKL51773.1"/>
    </source>
</evidence>
<protein>
    <submittedName>
        <fullName evidence="1">Uncharacterized protein</fullName>
    </submittedName>
</protein>
<organism evidence="1">
    <name type="scientific">marine sediment metagenome</name>
    <dbReference type="NCBI Taxonomy" id="412755"/>
    <lineage>
        <taxon>unclassified sequences</taxon>
        <taxon>metagenomes</taxon>
        <taxon>ecological metagenomes</taxon>
    </lineage>
</organism>
<dbReference type="EMBL" id="LAZR01032131">
    <property type="protein sequence ID" value="KKL51773.1"/>
    <property type="molecule type" value="Genomic_DNA"/>
</dbReference>
<reference evidence="1" key="1">
    <citation type="journal article" date="2015" name="Nature">
        <title>Complex archaea that bridge the gap between prokaryotes and eukaryotes.</title>
        <authorList>
            <person name="Spang A."/>
            <person name="Saw J.H."/>
            <person name="Jorgensen S.L."/>
            <person name="Zaremba-Niedzwiedzka K."/>
            <person name="Martijn J."/>
            <person name="Lind A.E."/>
            <person name="van Eijk R."/>
            <person name="Schleper C."/>
            <person name="Guy L."/>
            <person name="Ettema T.J."/>
        </authorList>
    </citation>
    <scope>NUCLEOTIDE SEQUENCE</scope>
</reference>